<evidence type="ECO:0000313" key="2">
    <source>
        <dbReference type="EMBL" id="GHD34512.1"/>
    </source>
</evidence>
<reference evidence="2 3" key="1">
    <citation type="journal article" date="2014" name="Int. J. Syst. Evol. Microbiol.">
        <title>Complete genome sequence of Corynebacterium casei LMG S-19264T (=DSM 44701T), isolated from a smear-ripened cheese.</title>
        <authorList>
            <consortium name="US DOE Joint Genome Institute (JGI-PGF)"/>
            <person name="Walter F."/>
            <person name="Albersmeier A."/>
            <person name="Kalinowski J."/>
            <person name="Ruckert C."/>
        </authorList>
    </citation>
    <scope>NUCLEOTIDE SEQUENCE [LARGE SCALE GENOMIC DNA]</scope>
    <source>
        <strain evidence="2 3">KCTC 19473</strain>
    </source>
</reference>
<dbReference type="InterPro" id="IPR029787">
    <property type="entry name" value="Nucleotide_cyclase"/>
</dbReference>
<dbReference type="Proteomes" id="UP000654947">
    <property type="component" value="Unassembled WGS sequence"/>
</dbReference>
<sequence>MNTRSSHDTDPTELPAVPLFDSSQLPLRQWCAGSREDAVTGLVAFPDFHSHLPRALHTALAEGETVAVAIGDVDGLKGHVEQTNADTGSFGHLEGNRVMSLLGATTRAWFRQQPWEYGCAATFGGDEVIVAATVEGHDDFASRLGNLRDMLAERLPVTVSFGYTLITGSTLPDRRPSGWRHAFTDRVLTEVDRALFLYKASRAQDAPQGGGMTLTHLVPDSPSPQVLSALPEPGASLVVIAHPGPQPGTIALPCRGPEGLRGTRLRISAPGRRPRTELVLSQQGQAILVGARTPITGPTALRLQGVRAPSPHRLPGDLARRLDELGLDWKALPEHEQTQILNLLREARTPQVRTARLTSAVTAIRARTEHT</sequence>
<evidence type="ECO:0000259" key="1">
    <source>
        <dbReference type="SMART" id="SM00267"/>
    </source>
</evidence>
<dbReference type="InterPro" id="IPR043128">
    <property type="entry name" value="Rev_trsase/Diguanyl_cyclase"/>
</dbReference>
<organism evidence="2 3">
    <name type="scientific">Nocardiopsis kunsanensis</name>
    <dbReference type="NCBI Taxonomy" id="141693"/>
    <lineage>
        <taxon>Bacteria</taxon>
        <taxon>Bacillati</taxon>
        <taxon>Actinomycetota</taxon>
        <taxon>Actinomycetes</taxon>
        <taxon>Streptosporangiales</taxon>
        <taxon>Nocardiopsidaceae</taxon>
        <taxon>Nocardiopsis</taxon>
    </lineage>
</organism>
<evidence type="ECO:0000313" key="3">
    <source>
        <dbReference type="Proteomes" id="UP000654947"/>
    </source>
</evidence>
<proteinExistence type="predicted"/>
<keyword evidence="3" id="KW-1185">Reference proteome</keyword>
<comment type="caution">
    <text evidence="2">The sequence shown here is derived from an EMBL/GenBank/DDBJ whole genome shotgun (WGS) entry which is preliminary data.</text>
</comment>
<dbReference type="InterPro" id="IPR000160">
    <property type="entry name" value="GGDEF_dom"/>
</dbReference>
<protein>
    <recommendedName>
        <fullName evidence="1">GGDEF domain-containing protein</fullName>
    </recommendedName>
</protein>
<dbReference type="RefSeq" id="WP_026115563.1">
    <property type="nucleotide sequence ID" value="NZ_BMXL01000030.1"/>
</dbReference>
<dbReference type="AlphaFoldDB" id="A0A919CLW3"/>
<dbReference type="Gene3D" id="3.30.70.270">
    <property type="match status" value="1"/>
</dbReference>
<feature type="domain" description="GGDEF" evidence="1">
    <location>
        <begin position="23"/>
        <end position="216"/>
    </location>
</feature>
<dbReference type="SMART" id="SM00267">
    <property type="entry name" value="GGDEF"/>
    <property type="match status" value="1"/>
</dbReference>
<dbReference type="EMBL" id="BMXL01000030">
    <property type="protein sequence ID" value="GHD34512.1"/>
    <property type="molecule type" value="Genomic_DNA"/>
</dbReference>
<accession>A0A919CLW3</accession>
<dbReference type="SUPFAM" id="SSF55073">
    <property type="entry name" value="Nucleotide cyclase"/>
    <property type="match status" value="1"/>
</dbReference>
<name>A0A919CLW3_9ACTN</name>
<gene>
    <name evidence="2" type="ORF">GCM10007147_40250</name>
</gene>